<reference evidence="2" key="2">
    <citation type="submission" date="2020-09" db="EMBL/GenBank/DDBJ databases">
        <authorList>
            <person name="Kikuchi T."/>
        </authorList>
    </citation>
    <scope>NUCLEOTIDE SEQUENCE</scope>
    <source>
        <strain evidence="2">Ka4C1</strain>
    </source>
</reference>
<evidence type="ECO:0000313" key="4">
    <source>
        <dbReference type="Proteomes" id="UP000659654"/>
    </source>
</evidence>
<protein>
    <submittedName>
        <fullName evidence="2">(pine wood nematode) hypothetical protein</fullName>
    </submittedName>
</protein>
<dbReference type="WBParaSite" id="BXY_0522300.1">
    <property type="protein sequence ID" value="BXY_0522300.1"/>
    <property type="gene ID" value="BXY_0522300"/>
</dbReference>
<evidence type="ECO:0000313" key="3">
    <source>
        <dbReference type="Proteomes" id="UP000095284"/>
    </source>
</evidence>
<dbReference type="GO" id="GO:0045087">
    <property type="term" value="P:innate immune response"/>
    <property type="evidence" value="ECO:0007669"/>
    <property type="project" value="TreeGrafter"/>
</dbReference>
<reference evidence="5" key="1">
    <citation type="submission" date="2016-11" db="UniProtKB">
        <authorList>
            <consortium name="WormBaseParasite"/>
        </authorList>
    </citation>
    <scope>IDENTIFICATION</scope>
</reference>
<dbReference type="OrthoDB" id="25039at2759"/>
<dbReference type="eggNOG" id="ENOG502S5RB">
    <property type="taxonomic scope" value="Eukaryota"/>
</dbReference>
<dbReference type="InterPro" id="IPR051595">
    <property type="entry name" value="GH25_Enzymes"/>
</dbReference>
<keyword evidence="4" id="KW-1185">Reference proteome</keyword>
<keyword evidence="1" id="KW-0732">Signal</keyword>
<dbReference type="Proteomes" id="UP000659654">
    <property type="component" value="Unassembled WGS sequence"/>
</dbReference>
<dbReference type="InterPro" id="IPR017853">
    <property type="entry name" value="GH"/>
</dbReference>
<dbReference type="AlphaFoldDB" id="A0A1I7RWW0"/>
<evidence type="ECO:0000313" key="2">
    <source>
        <dbReference type="EMBL" id="CAD5230234.1"/>
    </source>
</evidence>
<dbReference type="EMBL" id="CAJFCV020000005">
    <property type="protein sequence ID" value="CAG9121151.1"/>
    <property type="molecule type" value="Genomic_DNA"/>
</dbReference>
<accession>A0A1I7RWW0</accession>
<organism evidence="3 5">
    <name type="scientific">Bursaphelenchus xylophilus</name>
    <name type="common">Pinewood nematode worm</name>
    <name type="synonym">Aphelenchoides xylophilus</name>
    <dbReference type="NCBI Taxonomy" id="6326"/>
    <lineage>
        <taxon>Eukaryota</taxon>
        <taxon>Metazoa</taxon>
        <taxon>Ecdysozoa</taxon>
        <taxon>Nematoda</taxon>
        <taxon>Chromadorea</taxon>
        <taxon>Rhabditida</taxon>
        <taxon>Tylenchina</taxon>
        <taxon>Tylenchomorpha</taxon>
        <taxon>Aphelenchoidea</taxon>
        <taxon>Aphelenchoididae</taxon>
        <taxon>Bursaphelenchus</taxon>
    </lineage>
</organism>
<dbReference type="SMR" id="A0A1I7RWW0"/>
<feature type="chain" id="PRO_5035359500" evidence="1">
    <location>
        <begin position="17"/>
        <end position="248"/>
    </location>
</feature>
<dbReference type="Gene3D" id="3.20.20.80">
    <property type="entry name" value="Glycosidases"/>
    <property type="match status" value="1"/>
</dbReference>
<name>A0A1I7RWW0_BURXY</name>
<dbReference type="GO" id="GO:0007165">
    <property type="term" value="P:signal transduction"/>
    <property type="evidence" value="ECO:0007669"/>
    <property type="project" value="TreeGrafter"/>
</dbReference>
<dbReference type="Proteomes" id="UP000095284">
    <property type="component" value="Unplaced"/>
</dbReference>
<sequence>MSKILILTALIAAATALPLNSAPTALGIDSTHKLTDRIASCLKKGGVSAAFFQISDRVGNDLTGVENAKIANNAGLKIEFFVTPKIFGGYAAQQLYDVADFAQRHGINLTRVWLKATSPVNWENFQGNNVNFIKDFVLAASVRKIKVGLFTNWYDYKEITGNSPLFANHDLWYWHALGAGASAETSKDFSDFRTFGPFRGWPLAKQYGIEESVCNYQTNVNVFAASSLASNSDNSIPIGEGAAFIKGN</sequence>
<dbReference type="EMBL" id="CAJFDI010000005">
    <property type="protein sequence ID" value="CAD5230234.1"/>
    <property type="molecule type" value="Genomic_DNA"/>
</dbReference>
<evidence type="ECO:0000256" key="1">
    <source>
        <dbReference type="SAM" id="SignalP"/>
    </source>
</evidence>
<gene>
    <name evidence="2" type="ORF">BXYJ_LOCUS10885</name>
</gene>
<dbReference type="PANTHER" id="PTHR23208:SF36">
    <property type="entry name" value="LYSOZYME-RELATED"/>
    <property type="match status" value="1"/>
</dbReference>
<dbReference type="SUPFAM" id="SSF51445">
    <property type="entry name" value="(Trans)glycosidases"/>
    <property type="match status" value="1"/>
</dbReference>
<feature type="signal peptide" evidence="1">
    <location>
        <begin position="1"/>
        <end position="16"/>
    </location>
</feature>
<dbReference type="Proteomes" id="UP000582659">
    <property type="component" value="Unassembled WGS sequence"/>
</dbReference>
<proteinExistence type="predicted"/>
<evidence type="ECO:0000313" key="5">
    <source>
        <dbReference type="WBParaSite" id="BXY_0522300.1"/>
    </source>
</evidence>
<dbReference type="PANTHER" id="PTHR23208">
    <property type="entry name" value="LYSOZYME PROTEIN"/>
    <property type="match status" value="1"/>
</dbReference>